<protein>
    <submittedName>
        <fullName evidence="2">Uncharacterized protein</fullName>
    </submittedName>
</protein>
<comment type="caution">
    <text evidence="2">The sequence shown here is derived from an EMBL/GenBank/DDBJ whole genome shotgun (WGS) entry which is preliminary data.</text>
</comment>
<accession>X0RG12</accession>
<proteinExistence type="predicted"/>
<feature type="transmembrane region" description="Helical" evidence="1">
    <location>
        <begin position="107"/>
        <end position="127"/>
    </location>
</feature>
<keyword evidence="1" id="KW-0472">Membrane</keyword>
<keyword evidence="1" id="KW-0812">Transmembrane</keyword>
<reference evidence="2" key="1">
    <citation type="journal article" date="2014" name="Front. Microbiol.">
        <title>High frequency of phylogenetically diverse reductive dehalogenase-homologous genes in deep subseafloor sedimentary metagenomes.</title>
        <authorList>
            <person name="Kawai M."/>
            <person name="Futagami T."/>
            <person name="Toyoda A."/>
            <person name="Takaki Y."/>
            <person name="Nishi S."/>
            <person name="Hori S."/>
            <person name="Arai W."/>
            <person name="Tsubouchi T."/>
            <person name="Morono Y."/>
            <person name="Uchiyama I."/>
            <person name="Ito T."/>
            <person name="Fujiyama A."/>
            <person name="Inagaki F."/>
            <person name="Takami H."/>
        </authorList>
    </citation>
    <scope>NUCLEOTIDE SEQUENCE</scope>
    <source>
        <strain evidence="2">Expedition CK06-06</strain>
    </source>
</reference>
<keyword evidence="1" id="KW-1133">Transmembrane helix</keyword>
<feature type="transmembrane region" description="Helical" evidence="1">
    <location>
        <begin position="32"/>
        <end position="57"/>
    </location>
</feature>
<sequence length="152" mass="16659">MPFSCAQAQGWGWVRDIAINIVTGFYGMFIQIFVLISNLIFGIAGLLLGWVISPSFIGVKFTDNPFVNVGWTLTRDLANMGFILILVAIGLGTALRIGEYTAKKTLPLLIIIALLINFTPVVCGLIIDATNIAMNFFIGEMTGLKAFRHVFE</sequence>
<gene>
    <name evidence="2" type="ORF">S01H1_12315</name>
</gene>
<dbReference type="EMBL" id="BARS01006312">
    <property type="protein sequence ID" value="GAF67718.1"/>
    <property type="molecule type" value="Genomic_DNA"/>
</dbReference>
<feature type="non-terminal residue" evidence="2">
    <location>
        <position position="152"/>
    </location>
</feature>
<name>X0RG12_9ZZZZ</name>
<evidence type="ECO:0000256" key="1">
    <source>
        <dbReference type="SAM" id="Phobius"/>
    </source>
</evidence>
<evidence type="ECO:0000313" key="2">
    <source>
        <dbReference type="EMBL" id="GAF67718.1"/>
    </source>
</evidence>
<dbReference type="AlphaFoldDB" id="X0RG12"/>
<organism evidence="2">
    <name type="scientific">marine sediment metagenome</name>
    <dbReference type="NCBI Taxonomy" id="412755"/>
    <lineage>
        <taxon>unclassified sequences</taxon>
        <taxon>metagenomes</taxon>
        <taxon>ecological metagenomes</taxon>
    </lineage>
</organism>
<feature type="transmembrane region" description="Helical" evidence="1">
    <location>
        <begin position="77"/>
        <end position="95"/>
    </location>
</feature>